<evidence type="ECO:0000313" key="2">
    <source>
        <dbReference type="Proteomes" id="UP001642464"/>
    </source>
</evidence>
<accession>A0ABP0IXG8</accession>
<dbReference type="Proteomes" id="UP001642464">
    <property type="component" value="Unassembled WGS sequence"/>
</dbReference>
<sequence>MFKQVLIFLALLRVSVAEGGQEQFAESTCEEADDLRLSLLQSSLQVAKAPVERNVSAAPEQHALFDRYADAAKQARMMAKKQLNFVMQLVLPTEKTALSGIPALLVFMLAGLVMALFVVQLIGVMFEEKKSAPFRPGGPTYSQSTAPGTLPPMTLPNSPPSRASMARPGAGSASAPSTVSTLPVRGHASARPSHAPDGAAMCPALISPSAEAHFTVPRGDLNSLNAGTVGPVAILGGQTGKALLYARFKADSKERRWLELSTTANSRFPHCSAGPMDTGLGQSRVPVEIRGPRGDRYGTLQKESSLWQLYRFEGQLVKSISTKAGSFTATDGQQHVATGRVDDETFEVLVSPGRDPLLTLLCMLAILLTSPGDVV</sequence>
<keyword evidence="2" id="KW-1185">Reference proteome</keyword>
<proteinExistence type="predicted"/>
<evidence type="ECO:0000313" key="1">
    <source>
        <dbReference type="EMBL" id="CAK9006755.1"/>
    </source>
</evidence>
<dbReference type="EMBL" id="CAXAMM010005291">
    <property type="protein sequence ID" value="CAK9006755.1"/>
    <property type="molecule type" value="Genomic_DNA"/>
</dbReference>
<organism evidence="1 2">
    <name type="scientific">Durusdinium trenchii</name>
    <dbReference type="NCBI Taxonomy" id="1381693"/>
    <lineage>
        <taxon>Eukaryota</taxon>
        <taxon>Sar</taxon>
        <taxon>Alveolata</taxon>
        <taxon>Dinophyceae</taxon>
        <taxon>Suessiales</taxon>
        <taxon>Symbiodiniaceae</taxon>
        <taxon>Durusdinium</taxon>
    </lineage>
</organism>
<gene>
    <name evidence="1" type="ORF">SCF082_LOCUS9164</name>
</gene>
<comment type="caution">
    <text evidence="1">The sequence shown here is derived from an EMBL/GenBank/DDBJ whole genome shotgun (WGS) entry which is preliminary data.</text>
</comment>
<protein>
    <submittedName>
        <fullName evidence="1">Uncharacterized protein</fullName>
    </submittedName>
</protein>
<name>A0ABP0IXG8_9DINO</name>
<reference evidence="1 2" key="1">
    <citation type="submission" date="2024-02" db="EMBL/GenBank/DDBJ databases">
        <authorList>
            <person name="Chen Y."/>
            <person name="Shah S."/>
            <person name="Dougan E. K."/>
            <person name="Thang M."/>
            <person name="Chan C."/>
        </authorList>
    </citation>
    <scope>NUCLEOTIDE SEQUENCE [LARGE SCALE GENOMIC DNA]</scope>
</reference>